<comment type="caution">
    <text evidence="7">The sequence shown here is derived from an EMBL/GenBank/DDBJ whole genome shotgun (WGS) entry which is preliminary data.</text>
</comment>
<keyword evidence="4 6" id="KW-1133">Transmembrane helix</keyword>
<evidence type="ECO:0000256" key="3">
    <source>
        <dbReference type="ARBA" id="ARBA00022692"/>
    </source>
</evidence>
<dbReference type="EMBL" id="JAKVTV010000003">
    <property type="protein sequence ID" value="MCH4823644.1"/>
    <property type="molecule type" value="Genomic_DNA"/>
</dbReference>
<dbReference type="Pfam" id="PF03739">
    <property type="entry name" value="LptF_LptG"/>
    <property type="match status" value="1"/>
</dbReference>
<dbReference type="AlphaFoldDB" id="A0A9X2A9J3"/>
<evidence type="ECO:0000256" key="4">
    <source>
        <dbReference type="ARBA" id="ARBA00022989"/>
    </source>
</evidence>
<organism evidence="7 8">
    <name type="scientific">Christiangramia lutea</name>
    <dbReference type="NCBI Taxonomy" id="1607951"/>
    <lineage>
        <taxon>Bacteria</taxon>
        <taxon>Pseudomonadati</taxon>
        <taxon>Bacteroidota</taxon>
        <taxon>Flavobacteriia</taxon>
        <taxon>Flavobacteriales</taxon>
        <taxon>Flavobacteriaceae</taxon>
        <taxon>Christiangramia</taxon>
    </lineage>
</organism>
<feature type="transmembrane region" description="Helical" evidence="6">
    <location>
        <begin position="370"/>
        <end position="390"/>
    </location>
</feature>
<dbReference type="Proteomes" id="UP001139226">
    <property type="component" value="Unassembled WGS sequence"/>
</dbReference>
<dbReference type="GO" id="GO:0015920">
    <property type="term" value="P:lipopolysaccharide transport"/>
    <property type="evidence" value="ECO:0007669"/>
    <property type="project" value="TreeGrafter"/>
</dbReference>
<evidence type="ECO:0000256" key="2">
    <source>
        <dbReference type="ARBA" id="ARBA00022475"/>
    </source>
</evidence>
<protein>
    <submittedName>
        <fullName evidence="7">LptF/LptG family permease</fullName>
    </submittedName>
</protein>
<evidence type="ECO:0000313" key="8">
    <source>
        <dbReference type="Proteomes" id="UP001139226"/>
    </source>
</evidence>
<feature type="transmembrane region" description="Helical" evidence="6">
    <location>
        <begin position="102"/>
        <end position="122"/>
    </location>
</feature>
<gene>
    <name evidence="7" type="ORF">ML462_10725</name>
</gene>
<sequence>MKILDRYILTSFLKTFFSVFIILMFIFVLQTIWLYIGELAGKDLDAEVILKFLLYFSPKLVPLVLPLTILLTSIMTFGSFAENYEFAAMKSSGISLGRAMRSLTVFIVFVSFVAFFFANNVIPAAEFKSINLRKNIAQLKPAMAITEGVFNDIGTFNIKVDEKSGENDQFLTDVIIHKKGNGGGNNTVIKAKEGELVGSTDSDVLSLILKEGNYYDEIQSTDYKKRKQKPFMKSYFDEYVINIDLSDFNNVDLEDESYSSTHGMLKISELDESIDSFSVSYNNKMAEFSQNMYTRTGVPNLNMNYKVKDTVIDNQKSLLGYFDTYDGAQIANLALGSVNSSLAHLAMKKQEFKVSIKQINKFEIALHEKYVLSFACIVLFFVGAPLGAIIRKGGIGLPIVVAILLFLTYHFIGIFAKNSAEDGSVPPFIATWLSTWIMLPLGIYLTYRATTDQGLFVFDNFVAPIKKLFKKAGLFKDKSKTE</sequence>
<evidence type="ECO:0000256" key="5">
    <source>
        <dbReference type="ARBA" id="ARBA00023136"/>
    </source>
</evidence>
<feature type="transmembrane region" description="Helical" evidence="6">
    <location>
        <begin position="397"/>
        <end position="416"/>
    </location>
</feature>
<reference evidence="7" key="1">
    <citation type="submission" date="2022-03" db="EMBL/GenBank/DDBJ databases">
        <title>Gramella crocea sp. nov., isolated from activated sludge of a seafood processing plant.</title>
        <authorList>
            <person name="Zhang X."/>
        </authorList>
    </citation>
    <scope>NUCLEOTIDE SEQUENCE</scope>
    <source>
        <strain evidence="7">YJ019</strain>
    </source>
</reference>
<keyword evidence="3 6" id="KW-0812">Transmembrane</keyword>
<evidence type="ECO:0000313" key="7">
    <source>
        <dbReference type="EMBL" id="MCH4823644.1"/>
    </source>
</evidence>
<name>A0A9X2A9J3_9FLAO</name>
<proteinExistence type="predicted"/>
<feature type="transmembrane region" description="Helical" evidence="6">
    <location>
        <begin position="12"/>
        <end position="36"/>
    </location>
</feature>
<feature type="transmembrane region" description="Helical" evidence="6">
    <location>
        <begin position="60"/>
        <end position="81"/>
    </location>
</feature>
<keyword evidence="8" id="KW-1185">Reference proteome</keyword>
<evidence type="ECO:0000256" key="6">
    <source>
        <dbReference type="SAM" id="Phobius"/>
    </source>
</evidence>
<keyword evidence="5 6" id="KW-0472">Membrane</keyword>
<evidence type="ECO:0000256" key="1">
    <source>
        <dbReference type="ARBA" id="ARBA00004651"/>
    </source>
</evidence>
<dbReference type="InterPro" id="IPR005495">
    <property type="entry name" value="LptG/LptF_permease"/>
</dbReference>
<feature type="transmembrane region" description="Helical" evidence="6">
    <location>
        <begin position="428"/>
        <end position="447"/>
    </location>
</feature>
<comment type="subcellular location">
    <subcellularLocation>
        <location evidence="1">Cell membrane</location>
        <topology evidence="1">Multi-pass membrane protein</topology>
    </subcellularLocation>
</comment>
<keyword evidence="2" id="KW-1003">Cell membrane</keyword>
<accession>A0A9X2A9J3</accession>
<dbReference type="GO" id="GO:0043190">
    <property type="term" value="C:ATP-binding cassette (ABC) transporter complex"/>
    <property type="evidence" value="ECO:0007669"/>
    <property type="project" value="TreeGrafter"/>
</dbReference>
<dbReference type="PANTHER" id="PTHR33529">
    <property type="entry name" value="SLR0882 PROTEIN-RELATED"/>
    <property type="match status" value="1"/>
</dbReference>
<dbReference type="PANTHER" id="PTHR33529:SF6">
    <property type="entry name" value="YJGP_YJGQ FAMILY PERMEASE"/>
    <property type="match status" value="1"/>
</dbReference>
<dbReference type="RefSeq" id="WP_240713813.1">
    <property type="nucleotide sequence ID" value="NZ_JAKVTV010000003.1"/>
</dbReference>